<accession>A0ABR8HVV7</accession>
<protein>
    <submittedName>
        <fullName evidence="2">Uncharacterized protein</fullName>
    </submittedName>
</protein>
<dbReference type="RefSeq" id="WP_190722258.1">
    <property type="nucleotide sequence ID" value="NZ_JACJSW010000153.1"/>
</dbReference>
<organism evidence="2 3">
    <name type="scientific">Microcystis flos-aquae FACHB-1344</name>
    <dbReference type="NCBI Taxonomy" id="2692899"/>
    <lineage>
        <taxon>Bacteria</taxon>
        <taxon>Bacillati</taxon>
        <taxon>Cyanobacteriota</taxon>
        <taxon>Cyanophyceae</taxon>
        <taxon>Oscillatoriophycideae</taxon>
        <taxon>Chroococcales</taxon>
        <taxon>Microcystaceae</taxon>
        <taxon>Microcystis</taxon>
    </lineage>
</organism>
<evidence type="ECO:0000313" key="3">
    <source>
        <dbReference type="Proteomes" id="UP000636187"/>
    </source>
</evidence>
<proteinExistence type="predicted"/>
<comment type="caution">
    <text evidence="2">The sequence shown here is derived from an EMBL/GenBank/DDBJ whole genome shotgun (WGS) entry which is preliminary data.</text>
</comment>
<keyword evidence="3" id="KW-1185">Reference proteome</keyword>
<evidence type="ECO:0000256" key="1">
    <source>
        <dbReference type="SAM" id="Coils"/>
    </source>
</evidence>
<reference evidence="2 3" key="1">
    <citation type="journal article" date="2020" name="ISME J.">
        <title>Comparative genomics reveals insights into cyanobacterial evolution and habitat adaptation.</title>
        <authorList>
            <person name="Chen M.Y."/>
            <person name="Teng W.K."/>
            <person name="Zhao L."/>
            <person name="Hu C.X."/>
            <person name="Zhou Y.K."/>
            <person name="Han B.P."/>
            <person name="Song L.R."/>
            <person name="Shu W.S."/>
        </authorList>
    </citation>
    <scope>NUCLEOTIDE SEQUENCE [LARGE SCALE GENOMIC DNA]</scope>
    <source>
        <strain evidence="2 3">FACHB-1344</strain>
    </source>
</reference>
<dbReference type="EMBL" id="JACJSW010000153">
    <property type="protein sequence ID" value="MBD2622767.1"/>
    <property type="molecule type" value="Genomic_DNA"/>
</dbReference>
<keyword evidence="1" id="KW-0175">Coiled coil</keyword>
<evidence type="ECO:0000313" key="2">
    <source>
        <dbReference type="EMBL" id="MBD2622767.1"/>
    </source>
</evidence>
<feature type="coiled-coil region" evidence="1">
    <location>
        <begin position="86"/>
        <end position="113"/>
    </location>
</feature>
<name>A0ABR8HVV7_9CHRO</name>
<sequence>MNLLLEEMSYRQWQKRNSEVFHGLSLEQQRQARKKGYYNSGWGKVKSSWELLQDFKNNTYKVVSLFEHELNKGNLVKAMDLGIIESEKAKKMSEEGKQELEKISNNLHEIADKALAKYPLL</sequence>
<gene>
    <name evidence="2" type="ORF">H6G48_14230</name>
</gene>
<dbReference type="Proteomes" id="UP000636187">
    <property type="component" value="Unassembled WGS sequence"/>
</dbReference>